<evidence type="ECO:0000313" key="1">
    <source>
        <dbReference type="EMBL" id="KNZ57770.1"/>
    </source>
</evidence>
<keyword evidence="2" id="KW-1185">Reference proteome</keyword>
<dbReference type="EMBL" id="LAVV01006923">
    <property type="protein sequence ID" value="KNZ57770.1"/>
    <property type="molecule type" value="Genomic_DNA"/>
</dbReference>
<proteinExistence type="predicted"/>
<evidence type="ECO:0000313" key="2">
    <source>
        <dbReference type="Proteomes" id="UP000037035"/>
    </source>
</evidence>
<dbReference type="AlphaFoldDB" id="A0A0L6VC99"/>
<sequence>MGIAQVIADLSDTLTCSIMALSATPTRRKVAITRPKMKATCKHCLVRCKGAPLYLARQCVCVAFTLANQEIKINKSVTSKKEKNVDIVERKTLNRFHSFNKNSLLPLFDVATQKIPSKNSNPPSQTPTLPAPPPSILSAVEVKDCWVTVSSYCNTAPASTSHLNPPRCAKPELLMAGLPDPVSPLQHSPPNKSSENNFLCLLWSASVLSGQCLQQQLLLRPAAAASPMKTPHCYPHYPHFLLFGFTAENPYKKGAYSSLNLIKTTLFYPFANCDPERDYGCSSLNRWIDTNLPPKIHTSASPPHPCQFPLPHQTQTPHQFNHPCIFLTPQAPSCANSSLATQPAQFTPTVPSKVTLVRPPPMPAQAPKTKPPIFCLLILLPLTKSKDNIICSPYPKP</sequence>
<comment type="caution">
    <text evidence="1">The sequence shown here is derived from an EMBL/GenBank/DDBJ whole genome shotgun (WGS) entry which is preliminary data.</text>
</comment>
<name>A0A0L6VC99_9BASI</name>
<dbReference type="VEuPathDB" id="FungiDB:VP01_2077g3"/>
<gene>
    <name evidence="1" type="ORF">VP01_2077g3</name>
</gene>
<organism evidence="1 2">
    <name type="scientific">Puccinia sorghi</name>
    <dbReference type="NCBI Taxonomy" id="27349"/>
    <lineage>
        <taxon>Eukaryota</taxon>
        <taxon>Fungi</taxon>
        <taxon>Dikarya</taxon>
        <taxon>Basidiomycota</taxon>
        <taxon>Pucciniomycotina</taxon>
        <taxon>Pucciniomycetes</taxon>
        <taxon>Pucciniales</taxon>
        <taxon>Pucciniaceae</taxon>
        <taxon>Puccinia</taxon>
    </lineage>
</organism>
<accession>A0A0L6VC99</accession>
<reference evidence="1 2" key="1">
    <citation type="submission" date="2015-08" db="EMBL/GenBank/DDBJ databases">
        <title>Next Generation Sequencing and Analysis of the Genome of Puccinia sorghi L Schw, the Causal Agent of Maize Common Rust.</title>
        <authorList>
            <person name="Rochi L."/>
            <person name="Burguener G."/>
            <person name="Darino M."/>
            <person name="Turjanski A."/>
            <person name="Kreff E."/>
            <person name="Dieguez M.J."/>
            <person name="Sacco F."/>
        </authorList>
    </citation>
    <scope>NUCLEOTIDE SEQUENCE [LARGE SCALE GENOMIC DNA]</scope>
    <source>
        <strain evidence="1 2">RO10H11247</strain>
    </source>
</reference>
<protein>
    <submittedName>
        <fullName evidence="1">Uncharacterized protein</fullName>
    </submittedName>
</protein>
<dbReference type="Proteomes" id="UP000037035">
    <property type="component" value="Unassembled WGS sequence"/>
</dbReference>